<comment type="caution">
    <text evidence="6">The sequence shown here is derived from an EMBL/GenBank/DDBJ whole genome shotgun (WGS) entry which is preliminary data.</text>
</comment>
<dbReference type="Proteomes" id="UP001139344">
    <property type="component" value="Unassembled WGS sequence"/>
</dbReference>
<dbReference type="RefSeq" id="WP_240099883.1">
    <property type="nucleotide sequence ID" value="NZ_JAJSON010000025.1"/>
</dbReference>
<dbReference type="AlphaFoldDB" id="A0A9X2A6Q1"/>
<proteinExistence type="inferred from homology"/>
<dbReference type="Gene3D" id="3.40.720.10">
    <property type="entry name" value="Alkaline Phosphatase, subunit A"/>
    <property type="match status" value="1"/>
</dbReference>
<dbReference type="SUPFAM" id="SSF53649">
    <property type="entry name" value="Alkaline phosphatase-like"/>
    <property type="match status" value="1"/>
</dbReference>
<keyword evidence="2" id="KW-0479">Metal-binding</keyword>
<evidence type="ECO:0000256" key="1">
    <source>
        <dbReference type="ARBA" id="ARBA00008779"/>
    </source>
</evidence>
<evidence type="ECO:0000313" key="7">
    <source>
        <dbReference type="Proteomes" id="UP001139344"/>
    </source>
</evidence>
<name>A0A9X2A6Q1_9FLAO</name>
<keyword evidence="4" id="KW-0106">Calcium</keyword>
<dbReference type="GO" id="GO:0004065">
    <property type="term" value="F:arylsulfatase activity"/>
    <property type="evidence" value="ECO:0007669"/>
    <property type="project" value="TreeGrafter"/>
</dbReference>
<dbReference type="InterPro" id="IPR017850">
    <property type="entry name" value="Alkaline_phosphatase_core_sf"/>
</dbReference>
<protein>
    <submittedName>
        <fullName evidence="6">Sulfatase</fullName>
    </submittedName>
</protein>
<dbReference type="InterPro" id="IPR024607">
    <property type="entry name" value="Sulfatase_CS"/>
</dbReference>
<dbReference type="InterPro" id="IPR000917">
    <property type="entry name" value="Sulfatase_N"/>
</dbReference>
<dbReference type="EMBL" id="JAJSON010000025">
    <property type="protein sequence ID" value="MCG9972539.1"/>
    <property type="molecule type" value="Genomic_DNA"/>
</dbReference>
<dbReference type="PANTHER" id="PTHR42693:SF53">
    <property type="entry name" value="ENDO-4-O-SULFATASE"/>
    <property type="match status" value="1"/>
</dbReference>
<reference evidence="6" key="1">
    <citation type="submission" date="2021-12" db="EMBL/GenBank/DDBJ databases">
        <title>Description of Gramella crocea sp. nov., a new bacterium isolated from activated sludge.</title>
        <authorList>
            <person name="Zhang X."/>
        </authorList>
    </citation>
    <scope>NUCLEOTIDE SEQUENCE</scope>
    <source>
        <strain evidence="6">YB25</strain>
    </source>
</reference>
<keyword evidence="3" id="KW-0378">Hydrolase</keyword>
<accession>A0A9X2A6Q1</accession>
<evidence type="ECO:0000259" key="5">
    <source>
        <dbReference type="Pfam" id="PF00884"/>
    </source>
</evidence>
<feature type="domain" description="Sulfatase N-terminal" evidence="5">
    <location>
        <begin position="38"/>
        <end position="391"/>
    </location>
</feature>
<dbReference type="PANTHER" id="PTHR42693">
    <property type="entry name" value="ARYLSULFATASE FAMILY MEMBER"/>
    <property type="match status" value="1"/>
</dbReference>
<dbReference type="CDD" id="cd16034">
    <property type="entry name" value="sulfatase_like"/>
    <property type="match status" value="1"/>
</dbReference>
<gene>
    <name evidence="6" type="ORF">LU635_12890</name>
</gene>
<dbReference type="InterPro" id="IPR050738">
    <property type="entry name" value="Sulfatase"/>
</dbReference>
<evidence type="ECO:0000256" key="3">
    <source>
        <dbReference type="ARBA" id="ARBA00022801"/>
    </source>
</evidence>
<keyword evidence="7" id="KW-1185">Reference proteome</keyword>
<comment type="similarity">
    <text evidence="1">Belongs to the sulfatase family.</text>
</comment>
<dbReference type="GO" id="GO:0046872">
    <property type="term" value="F:metal ion binding"/>
    <property type="evidence" value="ECO:0007669"/>
    <property type="project" value="UniProtKB-KW"/>
</dbReference>
<organism evidence="6 7">
    <name type="scientific">Christiangramia crocea</name>
    <dbReference type="NCBI Taxonomy" id="2904124"/>
    <lineage>
        <taxon>Bacteria</taxon>
        <taxon>Pseudomonadati</taxon>
        <taxon>Bacteroidota</taxon>
        <taxon>Flavobacteriia</taxon>
        <taxon>Flavobacteriales</taxon>
        <taxon>Flavobacteriaceae</taxon>
        <taxon>Christiangramia</taxon>
    </lineage>
</organism>
<evidence type="ECO:0000313" key="6">
    <source>
        <dbReference type="EMBL" id="MCG9972539.1"/>
    </source>
</evidence>
<dbReference type="Pfam" id="PF00884">
    <property type="entry name" value="Sulfatase"/>
    <property type="match status" value="1"/>
</dbReference>
<evidence type="ECO:0000256" key="2">
    <source>
        <dbReference type="ARBA" id="ARBA00022723"/>
    </source>
</evidence>
<sequence>MKLMVNKRDIIKGFFISFLGIFLIIFKTTILQAQETKPNLLIIQTDEHNYRTLGCYRETMSKEMAYIWGEESYVTTPNIDKMADEGALCTSFYASSPVCTPSRASFVSGLYPVATGSPSNNKPMNDEIVTFAETLQRNGYSTSYVGKWHLDGNAKPGFAPERKFGFEDNRYMFNRGHWKAFRETPKGMKFLGEFKPEKNSYSYDTKNATEETYATDFLFEKALEIIERDKNGPFCLMLSIPDPHGGNKVRPPYDTMYEDMYFENPASMDVDPETNPKWNNINGRKNVAGRKLNQHAMAQYFGMVKLIDDNIGKILNYLEESGLEENTIVVFTSDHGDLMGEHKKHNKGLPYETSAGIPFVIKYPEKILAGKKIHKALTNVDFAPTILNIMEVEGEQPEYHGIDASELFLNDEKEINEDRITYITNAGARWVAAVSDRYKLVLSPNDEPWLFDLRKDPNEEINYYNHNDYQDIAEEYREELLEMVTKFNDPILIDEKLIY</sequence>
<evidence type="ECO:0000256" key="4">
    <source>
        <dbReference type="ARBA" id="ARBA00022837"/>
    </source>
</evidence>
<dbReference type="PROSITE" id="PS00149">
    <property type="entry name" value="SULFATASE_2"/>
    <property type="match status" value="1"/>
</dbReference>